<dbReference type="OrthoDB" id="2690279at2759"/>
<feature type="region of interest" description="Disordered" evidence="1">
    <location>
        <begin position="209"/>
        <end position="245"/>
    </location>
</feature>
<evidence type="ECO:0000313" key="2">
    <source>
        <dbReference type="EMBL" id="KIM58268.1"/>
    </source>
</evidence>
<feature type="region of interest" description="Disordered" evidence="1">
    <location>
        <begin position="339"/>
        <end position="368"/>
    </location>
</feature>
<proteinExistence type="predicted"/>
<accession>A0A0C2Z8K7</accession>
<evidence type="ECO:0000256" key="1">
    <source>
        <dbReference type="SAM" id="MobiDB-lite"/>
    </source>
</evidence>
<feature type="compositionally biased region" description="Basic residues" evidence="1">
    <location>
        <begin position="225"/>
        <end position="234"/>
    </location>
</feature>
<dbReference type="HOGENOM" id="CLU_727928_0_0_1"/>
<dbReference type="EMBL" id="KN822088">
    <property type="protein sequence ID" value="KIM58268.1"/>
    <property type="molecule type" value="Genomic_DNA"/>
</dbReference>
<dbReference type="Gene3D" id="1.20.1270.10">
    <property type="match status" value="1"/>
</dbReference>
<name>A0A0C2Z8K7_9AGAM</name>
<reference evidence="2 3" key="1">
    <citation type="submission" date="2014-04" db="EMBL/GenBank/DDBJ databases">
        <authorList>
            <consortium name="DOE Joint Genome Institute"/>
            <person name="Kuo A."/>
            <person name="Kohler A."/>
            <person name="Nagy L.G."/>
            <person name="Floudas D."/>
            <person name="Copeland A."/>
            <person name="Barry K.W."/>
            <person name="Cichocki N."/>
            <person name="Veneault-Fourrey C."/>
            <person name="LaButti K."/>
            <person name="Lindquist E.A."/>
            <person name="Lipzen A."/>
            <person name="Lundell T."/>
            <person name="Morin E."/>
            <person name="Murat C."/>
            <person name="Sun H."/>
            <person name="Tunlid A."/>
            <person name="Henrissat B."/>
            <person name="Grigoriev I.V."/>
            <person name="Hibbett D.S."/>
            <person name="Martin F."/>
            <person name="Nordberg H.P."/>
            <person name="Cantor M.N."/>
            <person name="Hua S.X."/>
        </authorList>
    </citation>
    <scope>NUCLEOTIDE SEQUENCE [LARGE SCALE GENOMIC DNA]</scope>
    <source>
        <strain evidence="2 3">Foug A</strain>
    </source>
</reference>
<reference evidence="3" key="2">
    <citation type="submission" date="2015-01" db="EMBL/GenBank/DDBJ databases">
        <title>Evolutionary Origins and Diversification of the Mycorrhizal Mutualists.</title>
        <authorList>
            <consortium name="DOE Joint Genome Institute"/>
            <consortium name="Mycorrhizal Genomics Consortium"/>
            <person name="Kohler A."/>
            <person name="Kuo A."/>
            <person name="Nagy L.G."/>
            <person name="Floudas D."/>
            <person name="Copeland A."/>
            <person name="Barry K.W."/>
            <person name="Cichocki N."/>
            <person name="Veneault-Fourrey C."/>
            <person name="LaButti K."/>
            <person name="Lindquist E.A."/>
            <person name="Lipzen A."/>
            <person name="Lundell T."/>
            <person name="Morin E."/>
            <person name="Murat C."/>
            <person name="Riley R."/>
            <person name="Ohm R."/>
            <person name="Sun H."/>
            <person name="Tunlid A."/>
            <person name="Henrissat B."/>
            <person name="Grigoriev I.V."/>
            <person name="Hibbett D.S."/>
            <person name="Martin F."/>
        </authorList>
    </citation>
    <scope>NUCLEOTIDE SEQUENCE [LARGE SCALE GENOMIC DNA]</scope>
    <source>
        <strain evidence="3">Foug A</strain>
    </source>
</reference>
<dbReference type="InParanoid" id="A0A0C2Z8K7"/>
<evidence type="ECO:0000313" key="3">
    <source>
        <dbReference type="Proteomes" id="UP000053989"/>
    </source>
</evidence>
<dbReference type="InterPro" id="IPR029048">
    <property type="entry name" value="HSP70_C_sf"/>
</dbReference>
<keyword evidence="3" id="KW-1185">Reference proteome</keyword>
<protein>
    <submittedName>
        <fullName evidence="2">Uncharacterized protein</fullName>
    </submittedName>
</protein>
<gene>
    <name evidence="2" type="ORF">SCLCIDRAFT_28173</name>
</gene>
<dbReference type="Proteomes" id="UP000053989">
    <property type="component" value="Unassembled WGS sequence"/>
</dbReference>
<organism evidence="2 3">
    <name type="scientific">Scleroderma citrinum Foug A</name>
    <dbReference type="NCBI Taxonomy" id="1036808"/>
    <lineage>
        <taxon>Eukaryota</taxon>
        <taxon>Fungi</taxon>
        <taxon>Dikarya</taxon>
        <taxon>Basidiomycota</taxon>
        <taxon>Agaricomycotina</taxon>
        <taxon>Agaricomycetes</taxon>
        <taxon>Agaricomycetidae</taxon>
        <taxon>Boletales</taxon>
        <taxon>Sclerodermatineae</taxon>
        <taxon>Sclerodermataceae</taxon>
        <taxon>Scleroderma</taxon>
    </lineage>
</organism>
<dbReference type="AlphaFoldDB" id="A0A0C2Z8K7"/>
<feature type="compositionally biased region" description="Polar residues" evidence="1">
    <location>
        <begin position="339"/>
        <end position="367"/>
    </location>
</feature>
<sequence length="380" mass="41985">MIKEVTEWIEDNGQTASTDDLEEKLAEIQSIVSPGALEHAQTVECARYAVSLLMEPIHANSAPKVDVQMSASELLKKGIPLLMATVLHLLTFKLKPVNAKWRRQSKSKMQEQEADIQDTQTGVPQAYNVPSMDPILELEDETDDVDVLPDRLKGAADFLTALSGGNDGDEMDESGDSSNEDFDMDILLSDTDGDEESEDNNIELVQFLQQKHHPKPTVSQVPIQQKRRPGRPKAKPTPMAEPVSSYDPQTCLFTIQCAVHQPDGSNSPFEIPSTIALDELRDSVAKKLKRYAGLMDMEFSIFKVKMQTLIVPQCLANGKISTRPLKNCLVYFEDASSNGNKSVTTTSWTVPSNKQKATVSPSGQLEGSSCCEEFIKQLQQ</sequence>